<reference evidence="3 4" key="1">
    <citation type="submission" date="2013-07" db="EMBL/GenBank/DDBJ databases">
        <title>The Genome Sequence of Cryptococcus heveanensis BCC8398.</title>
        <authorList>
            <consortium name="The Broad Institute Genome Sequencing Platform"/>
            <person name="Cuomo C."/>
            <person name="Litvintseva A."/>
            <person name="Chen Y."/>
            <person name="Heitman J."/>
            <person name="Sun S."/>
            <person name="Springer D."/>
            <person name="Dromer F."/>
            <person name="Young S.K."/>
            <person name="Zeng Q."/>
            <person name="Gargeya S."/>
            <person name="Fitzgerald M."/>
            <person name="Abouelleil A."/>
            <person name="Alvarado L."/>
            <person name="Berlin A.M."/>
            <person name="Chapman S.B."/>
            <person name="Dewar J."/>
            <person name="Goldberg J."/>
            <person name="Griggs A."/>
            <person name="Gujja S."/>
            <person name="Hansen M."/>
            <person name="Howarth C."/>
            <person name="Imamovic A."/>
            <person name="Larimer J."/>
            <person name="McCowan C."/>
            <person name="Murphy C."/>
            <person name="Pearson M."/>
            <person name="Priest M."/>
            <person name="Roberts A."/>
            <person name="Saif S."/>
            <person name="Shea T."/>
            <person name="Sykes S."/>
            <person name="Wortman J."/>
            <person name="Nusbaum C."/>
            <person name="Birren B."/>
        </authorList>
    </citation>
    <scope>NUCLEOTIDE SEQUENCE [LARGE SCALE GENOMIC DNA]</scope>
    <source>
        <strain evidence="3 4">BCC8398</strain>
    </source>
</reference>
<keyword evidence="2" id="KW-0812">Transmembrane</keyword>
<reference evidence="4" key="2">
    <citation type="submission" date="2013-12" db="EMBL/GenBank/DDBJ databases">
        <title>Evolution of pathogenesis and genome organization in the Tremellales.</title>
        <authorList>
            <person name="Cuomo C."/>
            <person name="Litvintseva A."/>
            <person name="Heitman J."/>
            <person name="Chen Y."/>
            <person name="Sun S."/>
            <person name="Springer D."/>
            <person name="Dromer F."/>
            <person name="Young S."/>
            <person name="Zeng Q."/>
            <person name="Chapman S."/>
            <person name="Gujja S."/>
            <person name="Saif S."/>
            <person name="Birren B."/>
        </authorList>
    </citation>
    <scope>NUCLEOTIDE SEQUENCE [LARGE SCALE GENOMIC DNA]</scope>
    <source>
        <strain evidence="4">BCC8398</strain>
    </source>
</reference>
<evidence type="ECO:0000256" key="2">
    <source>
        <dbReference type="SAM" id="Phobius"/>
    </source>
</evidence>
<evidence type="ECO:0000256" key="1">
    <source>
        <dbReference type="SAM" id="MobiDB-lite"/>
    </source>
</evidence>
<evidence type="ECO:0000313" key="3">
    <source>
        <dbReference type="EMBL" id="OCF33860.1"/>
    </source>
</evidence>
<feature type="region of interest" description="Disordered" evidence="1">
    <location>
        <begin position="381"/>
        <end position="440"/>
    </location>
</feature>
<feature type="transmembrane region" description="Helical" evidence="2">
    <location>
        <begin position="310"/>
        <end position="327"/>
    </location>
</feature>
<evidence type="ECO:0000313" key="4">
    <source>
        <dbReference type="Proteomes" id="UP000092666"/>
    </source>
</evidence>
<feature type="transmembrane region" description="Helical" evidence="2">
    <location>
        <begin position="177"/>
        <end position="199"/>
    </location>
</feature>
<feature type="transmembrane region" description="Helical" evidence="2">
    <location>
        <begin position="257"/>
        <end position="276"/>
    </location>
</feature>
<dbReference type="Proteomes" id="UP000092666">
    <property type="component" value="Unassembled WGS sequence"/>
</dbReference>
<keyword evidence="2" id="KW-0472">Membrane</keyword>
<gene>
    <name evidence="3" type="ORF">I316_04572</name>
</gene>
<feature type="compositionally biased region" description="Polar residues" evidence="1">
    <location>
        <begin position="94"/>
        <end position="111"/>
    </location>
</feature>
<sequence>MSFSLFTLNQSTCQPAFPDHMLPSCPLLTFDLTLLHLLSITSFVQLLMILSSILSSSSSGLLKNGDAGGGEGFVMWELALASPPASPPLKPQRSLRSSGRTAGSPTNSSTVAGVRSYGATSTKPQPFSALELSSSTRDLTMPGSPHEPSMARSHIGTASTSTSIGKKDKFAIARLRTYIPLSIASLCVGCGAIAANLIGESAPSGIFLAVVAFSATLLSIACISTHFAQRKEMSYDPLEEGAEYSYRRARLVRAMEVAAAGILFILWPVAAISFSLSPPSPTRACTNPAASAIPSPGEDSDIDGYPLCKLGWTIISLSWVGSWLLLVRIMGLIFPMPPGLSTGEGASTSGAKSGSGPHPTRSTREEGRALLGGNFKHTEESGIADARAVRTDASAGPSGLGRKGWQRVVAGEEFELGSDDDDDDDDDDDKDADRHGTSRR</sequence>
<dbReference type="EMBL" id="KI669503">
    <property type="protein sequence ID" value="OCF33860.1"/>
    <property type="molecule type" value="Genomic_DNA"/>
</dbReference>
<feature type="compositionally biased region" description="Low complexity" evidence="1">
    <location>
        <begin position="343"/>
        <end position="356"/>
    </location>
</feature>
<accession>A0A1B9GS13</accession>
<feature type="compositionally biased region" description="Acidic residues" evidence="1">
    <location>
        <begin position="412"/>
        <end position="430"/>
    </location>
</feature>
<proteinExistence type="predicted"/>
<dbReference type="AlphaFoldDB" id="A0A1B9GS13"/>
<name>A0A1B9GS13_9TREE</name>
<feature type="transmembrane region" description="Helical" evidence="2">
    <location>
        <begin position="205"/>
        <end position="228"/>
    </location>
</feature>
<feature type="region of interest" description="Disordered" evidence="1">
    <location>
        <begin position="84"/>
        <end position="161"/>
    </location>
</feature>
<dbReference type="OrthoDB" id="2575673at2759"/>
<organism evidence="3 4">
    <name type="scientific">Kwoniella heveanensis BCC8398</name>
    <dbReference type="NCBI Taxonomy" id="1296120"/>
    <lineage>
        <taxon>Eukaryota</taxon>
        <taxon>Fungi</taxon>
        <taxon>Dikarya</taxon>
        <taxon>Basidiomycota</taxon>
        <taxon>Agaricomycotina</taxon>
        <taxon>Tremellomycetes</taxon>
        <taxon>Tremellales</taxon>
        <taxon>Cryptococcaceae</taxon>
        <taxon>Kwoniella</taxon>
    </lineage>
</organism>
<feature type="compositionally biased region" description="Polar residues" evidence="1">
    <location>
        <begin position="118"/>
        <end position="138"/>
    </location>
</feature>
<keyword evidence="4" id="KW-1185">Reference proteome</keyword>
<protein>
    <submittedName>
        <fullName evidence="3">Uncharacterized protein</fullName>
    </submittedName>
</protein>
<keyword evidence="2" id="KW-1133">Transmembrane helix</keyword>
<feature type="region of interest" description="Disordered" evidence="1">
    <location>
        <begin position="343"/>
        <end position="365"/>
    </location>
</feature>
<feature type="compositionally biased region" description="Basic and acidic residues" evidence="1">
    <location>
        <begin position="431"/>
        <end position="440"/>
    </location>
</feature>
<feature type="transmembrane region" description="Helical" evidence="2">
    <location>
        <begin position="34"/>
        <end position="54"/>
    </location>
</feature>